<dbReference type="GO" id="GO:0042398">
    <property type="term" value="P:modified amino acid biosynthetic process"/>
    <property type="evidence" value="ECO:0007669"/>
    <property type="project" value="InterPro"/>
</dbReference>
<dbReference type="InterPro" id="IPR014746">
    <property type="entry name" value="Gln_synth/guanido_kin_cat_dom"/>
</dbReference>
<comment type="similarity">
    <text evidence="5">Belongs to the glutamate--cysteine ligase type 2 family. YbdK subfamily.</text>
</comment>
<proteinExistence type="inferred from homology"/>
<dbReference type="SUPFAM" id="SSF55931">
    <property type="entry name" value="Glutamine synthetase/guanido kinase"/>
    <property type="match status" value="1"/>
</dbReference>
<keyword evidence="1 5" id="KW-0436">Ligase</keyword>
<evidence type="ECO:0000256" key="2">
    <source>
        <dbReference type="ARBA" id="ARBA00022741"/>
    </source>
</evidence>
<dbReference type="RefSeq" id="WP_145692214.1">
    <property type="nucleotide sequence ID" value="NZ_VLJT01000028.1"/>
</dbReference>
<dbReference type="GO" id="GO:0005524">
    <property type="term" value="F:ATP binding"/>
    <property type="evidence" value="ECO:0007669"/>
    <property type="project" value="UniProtKB-KW"/>
</dbReference>
<comment type="caution">
    <text evidence="6">The sequence shown here is derived from an EMBL/GenBank/DDBJ whole genome shotgun (WGS) entry which is preliminary data.</text>
</comment>
<dbReference type="Gene3D" id="3.30.590.20">
    <property type="match status" value="1"/>
</dbReference>
<dbReference type="Proteomes" id="UP000317573">
    <property type="component" value="Unassembled WGS sequence"/>
</dbReference>
<dbReference type="GO" id="GO:0004357">
    <property type="term" value="F:glutamate-cysteine ligase activity"/>
    <property type="evidence" value="ECO:0007669"/>
    <property type="project" value="UniProtKB-EC"/>
</dbReference>
<gene>
    <name evidence="6" type="ORF">L618_000300001100</name>
</gene>
<dbReference type="NCBIfam" id="TIGR02050">
    <property type="entry name" value="gshA_cyan_rel"/>
    <property type="match status" value="1"/>
</dbReference>
<accession>A0A562E0W2</accession>
<evidence type="ECO:0000256" key="4">
    <source>
        <dbReference type="ARBA" id="ARBA00048819"/>
    </source>
</evidence>
<dbReference type="EC" id="6.3.2.2" evidence="5"/>
<organism evidence="6 7">
    <name type="scientific">Rhodococcus rhodochrous J45</name>
    <dbReference type="NCBI Taxonomy" id="935266"/>
    <lineage>
        <taxon>Bacteria</taxon>
        <taxon>Bacillati</taxon>
        <taxon>Actinomycetota</taxon>
        <taxon>Actinomycetes</taxon>
        <taxon>Mycobacteriales</taxon>
        <taxon>Nocardiaceae</taxon>
        <taxon>Rhodococcus</taxon>
    </lineage>
</organism>
<comment type="function">
    <text evidence="5">ATP-dependent carboxylate-amine ligase which exhibits weak glutamate--cysteine ligase activity.</text>
</comment>
<keyword evidence="2 5" id="KW-0547">Nucleotide-binding</keyword>
<dbReference type="Pfam" id="PF04107">
    <property type="entry name" value="GCS2"/>
    <property type="match status" value="1"/>
</dbReference>
<dbReference type="InterPro" id="IPR006336">
    <property type="entry name" value="GCS2"/>
</dbReference>
<evidence type="ECO:0000256" key="5">
    <source>
        <dbReference type="HAMAP-Rule" id="MF_01609"/>
    </source>
</evidence>
<evidence type="ECO:0000313" key="6">
    <source>
        <dbReference type="EMBL" id="TWH15536.1"/>
    </source>
</evidence>
<dbReference type="EMBL" id="VLJT01000028">
    <property type="protein sequence ID" value="TWH15536.1"/>
    <property type="molecule type" value="Genomic_DNA"/>
</dbReference>
<evidence type="ECO:0000256" key="3">
    <source>
        <dbReference type="ARBA" id="ARBA00022840"/>
    </source>
</evidence>
<dbReference type="HAMAP" id="MF_01609">
    <property type="entry name" value="Glu_cys_ligase_2"/>
    <property type="match status" value="1"/>
</dbReference>
<keyword evidence="3 5" id="KW-0067">ATP-binding</keyword>
<dbReference type="InterPro" id="IPR011793">
    <property type="entry name" value="YbdK"/>
</dbReference>
<sequence>MAATGPTDTSPVRGGAAATIGVEEEFVLVDPRTGRPLLRSLDVLAAGRTLGIELEVELSPCQVETATAVCTHPQDLREELRRSRATAADAAARAGCRLVAVGTPIFEPPSGSVTATPRYQRMAQHYRGVADGVICGCHVHIGVDDRDRAAQLINHLRPWLPALLALTANSPIADGRDTGYASWRYLRWGRWPSAGLPPQCASAADYDAAVESLLTTGTILDPRMVYWDVRISAHHPTLEIRIADVPATVEETVTLATLVYALVAQATASIERGEPTPSVDQELLRAACWRAARDGLAGRGVDLGSEQLVPAVDLVRRLLAQVRPILEELDVYRSVHDALSGTLDRGNGAIRQRRILESGGSFTDVVADAARRTVEGCGPDLRPS</sequence>
<evidence type="ECO:0000313" key="7">
    <source>
        <dbReference type="Proteomes" id="UP000317573"/>
    </source>
</evidence>
<dbReference type="AlphaFoldDB" id="A0A562E0W2"/>
<name>A0A562E0W2_RHORH</name>
<reference evidence="6 7" key="1">
    <citation type="submission" date="2019-07" db="EMBL/GenBank/DDBJ databases">
        <title>Genome sequencing of lignin-degrading bacterial isolates.</title>
        <authorList>
            <person name="Gladden J."/>
        </authorList>
    </citation>
    <scope>NUCLEOTIDE SEQUENCE [LARGE SCALE GENOMIC DNA]</scope>
    <source>
        <strain evidence="6 7">J45</strain>
    </source>
</reference>
<dbReference type="InterPro" id="IPR050141">
    <property type="entry name" value="GCL_type2/YbdK_subfam"/>
</dbReference>
<comment type="catalytic activity">
    <reaction evidence="4 5">
        <text>L-cysteine + L-glutamate + ATP = gamma-L-glutamyl-L-cysteine + ADP + phosphate + H(+)</text>
        <dbReference type="Rhea" id="RHEA:13285"/>
        <dbReference type="ChEBI" id="CHEBI:15378"/>
        <dbReference type="ChEBI" id="CHEBI:29985"/>
        <dbReference type="ChEBI" id="CHEBI:30616"/>
        <dbReference type="ChEBI" id="CHEBI:35235"/>
        <dbReference type="ChEBI" id="CHEBI:43474"/>
        <dbReference type="ChEBI" id="CHEBI:58173"/>
        <dbReference type="ChEBI" id="CHEBI:456216"/>
        <dbReference type="EC" id="6.3.2.2"/>
    </reaction>
</comment>
<dbReference type="PANTHER" id="PTHR36510:SF1">
    <property type="entry name" value="GLUTAMATE--CYSTEINE LIGASE 2-RELATED"/>
    <property type="match status" value="1"/>
</dbReference>
<dbReference type="NCBIfam" id="NF010041">
    <property type="entry name" value="PRK13517.1-1"/>
    <property type="match status" value="1"/>
</dbReference>
<dbReference type="PANTHER" id="PTHR36510">
    <property type="entry name" value="GLUTAMATE--CYSTEINE LIGASE 2-RELATED"/>
    <property type="match status" value="1"/>
</dbReference>
<protein>
    <recommendedName>
        <fullName evidence="5">Putative glutamate--cysteine ligase 2</fullName>
        <ecNumber evidence="5">6.3.2.2</ecNumber>
    </recommendedName>
    <alternativeName>
        <fullName evidence="5">Gamma-glutamylcysteine synthetase 2</fullName>
        <shortName evidence="5">GCS 2</shortName>
        <shortName evidence="5">Gamma-GCS 2</shortName>
    </alternativeName>
</protein>
<evidence type="ECO:0000256" key="1">
    <source>
        <dbReference type="ARBA" id="ARBA00022598"/>
    </source>
</evidence>